<dbReference type="Pfam" id="PF00162">
    <property type="entry name" value="PGK"/>
    <property type="match status" value="1"/>
</dbReference>
<dbReference type="GO" id="GO:0004618">
    <property type="term" value="F:phosphoglycerate kinase activity"/>
    <property type="evidence" value="ECO:0007669"/>
    <property type="project" value="UniProtKB-EC"/>
</dbReference>
<dbReference type="GO" id="GO:0005829">
    <property type="term" value="C:cytosol"/>
    <property type="evidence" value="ECO:0007669"/>
    <property type="project" value="TreeGrafter"/>
</dbReference>
<evidence type="ECO:0000256" key="5">
    <source>
        <dbReference type="ARBA" id="ARBA00022777"/>
    </source>
</evidence>
<evidence type="ECO:0000256" key="1">
    <source>
        <dbReference type="ARBA" id="ARBA00000642"/>
    </source>
</evidence>
<dbReference type="GO" id="GO:0006094">
    <property type="term" value="P:gluconeogenesis"/>
    <property type="evidence" value="ECO:0007669"/>
    <property type="project" value="TreeGrafter"/>
</dbReference>
<reference evidence="8 9" key="1">
    <citation type="journal article" date="2015" name="Nature">
        <title>rRNA introns, odd ribosomes, and small enigmatic genomes across a large radiation of phyla.</title>
        <authorList>
            <person name="Brown C.T."/>
            <person name="Hug L.A."/>
            <person name="Thomas B.C."/>
            <person name="Sharon I."/>
            <person name="Castelle C.J."/>
            <person name="Singh A."/>
            <person name="Wilkins M.J."/>
            <person name="Williams K.H."/>
            <person name="Banfield J.F."/>
        </authorList>
    </citation>
    <scope>NUCLEOTIDE SEQUENCE [LARGE SCALE GENOMIC DNA]</scope>
</reference>
<comment type="catalytic activity">
    <reaction evidence="1 7">
        <text>(2R)-3-phosphoglycerate + ATP = (2R)-3-phospho-glyceroyl phosphate + ADP</text>
        <dbReference type="Rhea" id="RHEA:14801"/>
        <dbReference type="ChEBI" id="CHEBI:30616"/>
        <dbReference type="ChEBI" id="CHEBI:57604"/>
        <dbReference type="ChEBI" id="CHEBI:58272"/>
        <dbReference type="ChEBI" id="CHEBI:456216"/>
        <dbReference type="EC" id="2.7.2.3"/>
    </reaction>
</comment>
<evidence type="ECO:0000256" key="6">
    <source>
        <dbReference type="ARBA" id="ARBA00022840"/>
    </source>
</evidence>
<gene>
    <name evidence="8" type="ORF">UV41_C0034G0009</name>
</gene>
<evidence type="ECO:0000313" key="8">
    <source>
        <dbReference type="EMBL" id="KKS70162.1"/>
    </source>
</evidence>
<evidence type="ECO:0000256" key="3">
    <source>
        <dbReference type="ARBA" id="ARBA00022679"/>
    </source>
</evidence>
<dbReference type="PANTHER" id="PTHR11406">
    <property type="entry name" value="PHOSPHOGLYCERATE KINASE"/>
    <property type="match status" value="1"/>
</dbReference>
<dbReference type="PANTHER" id="PTHR11406:SF23">
    <property type="entry name" value="PHOSPHOGLYCERATE KINASE 1, CHLOROPLASTIC-RELATED"/>
    <property type="match status" value="1"/>
</dbReference>
<dbReference type="InterPro" id="IPR036043">
    <property type="entry name" value="Phosphoglycerate_kinase_sf"/>
</dbReference>
<sequence>MQVVTPEFIRNKKVLLRMDLDVPLGKPSAVSRQPSAGSVVLDDFRLKVGLPTLKLCLEHASEVIVMGHIGRPNGREVPELSVAPIYDWLEEELGGMEGLEGKLRLLENLRFEPGESFDTAQAFGSEAQARRDEDAVLKYAEKLAALGDVFVNEAFAAHHPAASTTVLPTLLPHTAGLNFAKEVEILTRVRENPGKPLVIIIGGAKVEDKFPVVLEMAKIADYVLVGGKIA</sequence>
<name>A0A0G1BA70_9BACT</name>
<keyword evidence="6" id="KW-0067">ATP-binding</keyword>
<evidence type="ECO:0000256" key="4">
    <source>
        <dbReference type="ARBA" id="ARBA00022741"/>
    </source>
</evidence>
<dbReference type="PATRIC" id="fig|1618425.3.peg.560"/>
<proteinExistence type="inferred from homology"/>
<evidence type="ECO:0000256" key="7">
    <source>
        <dbReference type="RuleBase" id="RU000532"/>
    </source>
</evidence>
<dbReference type="Proteomes" id="UP000034785">
    <property type="component" value="Unassembled WGS sequence"/>
</dbReference>
<keyword evidence="3 7" id="KW-0808">Transferase</keyword>
<comment type="caution">
    <text evidence="8">The sequence shown here is derived from an EMBL/GenBank/DDBJ whole genome shotgun (WGS) entry which is preliminary data.</text>
</comment>
<dbReference type="EC" id="2.7.2.3" evidence="2 7"/>
<organism evidence="8 9">
    <name type="scientific">Candidatus Daviesbacteria bacterium GW2011_GWA2_42_7</name>
    <dbReference type="NCBI Taxonomy" id="1618425"/>
    <lineage>
        <taxon>Bacteria</taxon>
        <taxon>Candidatus Daviesiibacteriota</taxon>
    </lineage>
</organism>
<dbReference type="PRINTS" id="PR00477">
    <property type="entry name" value="PHGLYCKINASE"/>
</dbReference>
<evidence type="ECO:0000256" key="2">
    <source>
        <dbReference type="ARBA" id="ARBA00013061"/>
    </source>
</evidence>
<protein>
    <recommendedName>
        <fullName evidence="2 7">Phosphoglycerate kinase</fullName>
        <ecNumber evidence="2 7">2.7.2.3</ecNumber>
    </recommendedName>
</protein>
<keyword evidence="5 7" id="KW-0418">Kinase</keyword>
<dbReference type="EMBL" id="LCEJ01000034">
    <property type="protein sequence ID" value="KKS70162.1"/>
    <property type="molecule type" value="Genomic_DNA"/>
</dbReference>
<dbReference type="Gene3D" id="3.40.50.1260">
    <property type="entry name" value="Phosphoglycerate kinase, N-terminal domain"/>
    <property type="match status" value="2"/>
</dbReference>
<dbReference type="InterPro" id="IPR015824">
    <property type="entry name" value="Phosphoglycerate_kinase_N"/>
</dbReference>
<accession>A0A0G1BA70</accession>
<dbReference type="GO" id="GO:0005524">
    <property type="term" value="F:ATP binding"/>
    <property type="evidence" value="ECO:0007669"/>
    <property type="project" value="UniProtKB-KW"/>
</dbReference>
<dbReference type="AlphaFoldDB" id="A0A0G1BA70"/>
<dbReference type="SUPFAM" id="SSF53748">
    <property type="entry name" value="Phosphoglycerate kinase"/>
    <property type="match status" value="1"/>
</dbReference>
<keyword evidence="4" id="KW-0547">Nucleotide-binding</keyword>
<comment type="similarity">
    <text evidence="7">Belongs to the phosphoglycerate kinase family.</text>
</comment>
<dbReference type="InterPro" id="IPR001576">
    <property type="entry name" value="Phosphoglycerate_kinase"/>
</dbReference>
<dbReference type="GO" id="GO:0006096">
    <property type="term" value="P:glycolytic process"/>
    <property type="evidence" value="ECO:0007669"/>
    <property type="project" value="InterPro"/>
</dbReference>
<dbReference type="GO" id="GO:0043531">
    <property type="term" value="F:ADP binding"/>
    <property type="evidence" value="ECO:0007669"/>
    <property type="project" value="TreeGrafter"/>
</dbReference>
<feature type="non-terminal residue" evidence="8">
    <location>
        <position position="230"/>
    </location>
</feature>
<evidence type="ECO:0000313" key="9">
    <source>
        <dbReference type="Proteomes" id="UP000034785"/>
    </source>
</evidence>